<name>A0A1M6BHZ6_9FLAO</name>
<keyword evidence="1" id="KW-1133">Transmembrane helix</keyword>
<dbReference type="Proteomes" id="UP000184488">
    <property type="component" value="Unassembled WGS sequence"/>
</dbReference>
<keyword evidence="3" id="KW-1185">Reference proteome</keyword>
<proteinExistence type="predicted"/>
<feature type="transmembrane region" description="Helical" evidence="1">
    <location>
        <begin position="13"/>
        <end position="34"/>
    </location>
</feature>
<reference evidence="3" key="1">
    <citation type="submission" date="2016-11" db="EMBL/GenBank/DDBJ databases">
        <authorList>
            <person name="Varghese N."/>
            <person name="Submissions S."/>
        </authorList>
    </citation>
    <scope>NUCLEOTIDE SEQUENCE [LARGE SCALE GENOMIC DNA]</scope>
    <source>
        <strain evidence="3">DSM 18829</strain>
    </source>
</reference>
<dbReference type="EMBL" id="FQZI01000001">
    <property type="protein sequence ID" value="SHI48339.1"/>
    <property type="molecule type" value="Genomic_DNA"/>
</dbReference>
<dbReference type="STRING" id="415425.SAMN05444363_0773"/>
<dbReference type="AlphaFoldDB" id="A0A1M6BHZ6"/>
<sequence length="228" mass="27511">MNYILLIRNINDFVFRMFVRIVCFLFFVIFFVSCKKNEKMIEYRPYIISEERKKYEMQDELYKEGKIDKVVLTHLPEYFYGSENFILDDSSNVYYYQLERFFSASGCGTDTGKDSIPYFLKLKPESFIKLPLESIDGFLKLNFRKGERNAVKIASQKDTLNSKAYFKLQESLDKYLDYREDRDIYLIYPTTQEEDVVLLCKKYKKDYNSDSIKWDKKRIRFPMSKIHE</sequence>
<gene>
    <name evidence="2" type="ORF">SAMN05444363_0773</name>
</gene>
<keyword evidence="1" id="KW-0472">Membrane</keyword>
<protein>
    <submittedName>
        <fullName evidence="2">Uncharacterized protein</fullName>
    </submittedName>
</protein>
<accession>A0A1M6BHZ6</accession>
<keyword evidence="1" id="KW-0812">Transmembrane</keyword>
<evidence type="ECO:0000256" key="1">
    <source>
        <dbReference type="SAM" id="Phobius"/>
    </source>
</evidence>
<organism evidence="2 3">
    <name type="scientific">Flavobacterium terrae</name>
    <dbReference type="NCBI Taxonomy" id="415425"/>
    <lineage>
        <taxon>Bacteria</taxon>
        <taxon>Pseudomonadati</taxon>
        <taxon>Bacteroidota</taxon>
        <taxon>Flavobacteriia</taxon>
        <taxon>Flavobacteriales</taxon>
        <taxon>Flavobacteriaceae</taxon>
        <taxon>Flavobacterium</taxon>
    </lineage>
</organism>
<evidence type="ECO:0000313" key="2">
    <source>
        <dbReference type="EMBL" id="SHI48339.1"/>
    </source>
</evidence>
<evidence type="ECO:0000313" key="3">
    <source>
        <dbReference type="Proteomes" id="UP000184488"/>
    </source>
</evidence>